<evidence type="ECO:0000256" key="1">
    <source>
        <dbReference type="SAM" id="MobiDB-lite"/>
    </source>
</evidence>
<gene>
    <name evidence="2" type="ORF">L210DRAFT_3510056</name>
</gene>
<evidence type="ECO:0000313" key="3">
    <source>
        <dbReference type="Proteomes" id="UP001194468"/>
    </source>
</evidence>
<feature type="compositionally biased region" description="Acidic residues" evidence="1">
    <location>
        <begin position="513"/>
        <end position="527"/>
    </location>
</feature>
<feature type="compositionally biased region" description="Polar residues" evidence="1">
    <location>
        <begin position="560"/>
        <end position="574"/>
    </location>
</feature>
<accession>A0AAD4G779</accession>
<feature type="compositionally biased region" description="Polar residues" evidence="1">
    <location>
        <begin position="337"/>
        <end position="351"/>
    </location>
</feature>
<feature type="region of interest" description="Disordered" evidence="1">
    <location>
        <begin position="504"/>
        <end position="574"/>
    </location>
</feature>
<feature type="region of interest" description="Disordered" evidence="1">
    <location>
        <begin position="266"/>
        <end position="351"/>
    </location>
</feature>
<dbReference type="EMBL" id="WHUW01000132">
    <property type="protein sequence ID" value="KAF8422144.1"/>
    <property type="molecule type" value="Genomic_DNA"/>
</dbReference>
<proteinExistence type="predicted"/>
<feature type="compositionally biased region" description="Low complexity" evidence="1">
    <location>
        <begin position="266"/>
        <end position="285"/>
    </location>
</feature>
<keyword evidence="3" id="KW-1185">Reference proteome</keyword>
<reference evidence="2" key="2">
    <citation type="journal article" date="2020" name="Nat. Commun.">
        <title>Large-scale genome sequencing of mycorrhizal fungi provides insights into the early evolution of symbiotic traits.</title>
        <authorList>
            <person name="Miyauchi S."/>
            <person name="Kiss E."/>
            <person name="Kuo A."/>
            <person name="Drula E."/>
            <person name="Kohler A."/>
            <person name="Sanchez-Garcia M."/>
            <person name="Morin E."/>
            <person name="Andreopoulos B."/>
            <person name="Barry K.W."/>
            <person name="Bonito G."/>
            <person name="Buee M."/>
            <person name="Carver A."/>
            <person name="Chen C."/>
            <person name="Cichocki N."/>
            <person name="Clum A."/>
            <person name="Culley D."/>
            <person name="Crous P.W."/>
            <person name="Fauchery L."/>
            <person name="Girlanda M."/>
            <person name="Hayes R.D."/>
            <person name="Keri Z."/>
            <person name="LaButti K."/>
            <person name="Lipzen A."/>
            <person name="Lombard V."/>
            <person name="Magnuson J."/>
            <person name="Maillard F."/>
            <person name="Murat C."/>
            <person name="Nolan M."/>
            <person name="Ohm R.A."/>
            <person name="Pangilinan J."/>
            <person name="Pereira M.F."/>
            <person name="Perotto S."/>
            <person name="Peter M."/>
            <person name="Pfister S."/>
            <person name="Riley R."/>
            <person name="Sitrit Y."/>
            <person name="Stielow J.B."/>
            <person name="Szollosi G."/>
            <person name="Zifcakova L."/>
            <person name="Stursova M."/>
            <person name="Spatafora J.W."/>
            <person name="Tedersoo L."/>
            <person name="Vaario L.M."/>
            <person name="Yamada A."/>
            <person name="Yan M."/>
            <person name="Wang P."/>
            <person name="Xu J."/>
            <person name="Bruns T."/>
            <person name="Baldrian P."/>
            <person name="Vilgalys R."/>
            <person name="Dunand C."/>
            <person name="Henrissat B."/>
            <person name="Grigoriev I.V."/>
            <person name="Hibbett D."/>
            <person name="Nagy L.G."/>
            <person name="Martin F.M."/>
        </authorList>
    </citation>
    <scope>NUCLEOTIDE SEQUENCE</scope>
    <source>
        <strain evidence="2">BED1</strain>
    </source>
</reference>
<comment type="caution">
    <text evidence="2">The sequence shown here is derived from an EMBL/GenBank/DDBJ whole genome shotgun (WGS) entry which is preliminary data.</text>
</comment>
<organism evidence="2 3">
    <name type="scientific">Boletus edulis BED1</name>
    <dbReference type="NCBI Taxonomy" id="1328754"/>
    <lineage>
        <taxon>Eukaryota</taxon>
        <taxon>Fungi</taxon>
        <taxon>Dikarya</taxon>
        <taxon>Basidiomycota</taxon>
        <taxon>Agaricomycotina</taxon>
        <taxon>Agaricomycetes</taxon>
        <taxon>Agaricomycetidae</taxon>
        <taxon>Boletales</taxon>
        <taxon>Boletineae</taxon>
        <taxon>Boletaceae</taxon>
        <taxon>Boletoideae</taxon>
        <taxon>Boletus</taxon>
    </lineage>
</organism>
<reference evidence="2" key="1">
    <citation type="submission" date="2019-10" db="EMBL/GenBank/DDBJ databases">
        <authorList>
            <consortium name="DOE Joint Genome Institute"/>
            <person name="Kuo A."/>
            <person name="Miyauchi S."/>
            <person name="Kiss E."/>
            <person name="Drula E."/>
            <person name="Kohler A."/>
            <person name="Sanchez-Garcia M."/>
            <person name="Andreopoulos B."/>
            <person name="Barry K.W."/>
            <person name="Bonito G."/>
            <person name="Buee M."/>
            <person name="Carver A."/>
            <person name="Chen C."/>
            <person name="Cichocki N."/>
            <person name="Clum A."/>
            <person name="Culley D."/>
            <person name="Crous P.W."/>
            <person name="Fauchery L."/>
            <person name="Girlanda M."/>
            <person name="Hayes R."/>
            <person name="Keri Z."/>
            <person name="LaButti K."/>
            <person name="Lipzen A."/>
            <person name="Lombard V."/>
            <person name="Magnuson J."/>
            <person name="Maillard F."/>
            <person name="Morin E."/>
            <person name="Murat C."/>
            <person name="Nolan M."/>
            <person name="Ohm R."/>
            <person name="Pangilinan J."/>
            <person name="Pereira M."/>
            <person name="Perotto S."/>
            <person name="Peter M."/>
            <person name="Riley R."/>
            <person name="Sitrit Y."/>
            <person name="Stielow B."/>
            <person name="Szollosi G."/>
            <person name="Zifcakova L."/>
            <person name="Stursova M."/>
            <person name="Spatafora J.W."/>
            <person name="Tedersoo L."/>
            <person name="Vaario L.-M."/>
            <person name="Yamada A."/>
            <person name="Yan M."/>
            <person name="Wang P."/>
            <person name="Xu J."/>
            <person name="Bruns T."/>
            <person name="Baldrian P."/>
            <person name="Vilgalys R."/>
            <person name="Henrissat B."/>
            <person name="Grigoriev I.V."/>
            <person name="Hibbett D."/>
            <person name="Nagy L.G."/>
            <person name="Martin F.M."/>
        </authorList>
    </citation>
    <scope>NUCLEOTIDE SEQUENCE</scope>
    <source>
        <strain evidence="2">BED1</strain>
    </source>
</reference>
<evidence type="ECO:0000313" key="2">
    <source>
        <dbReference type="EMBL" id="KAF8422144.1"/>
    </source>
</evidence>
<protein>
    <submittedName>
        <fullName evidence="2">Uncharacterized protein</fullName>
    </submittedName>
</protein>
<name>A0AAD4G779_BOLED</name>
<dbReference type="Proteomes" id="UP001194468">
    <property type="component" value="Unassembled WGS sequence"/>
</dbReference>
<dbReference type="AlphaFoldDB" id="A0AAD4G779"/>
<sequence>MAQDFLEFLRKHPNRSRVQELVLAPSIYVLTVTDIINLSPDLKALTIPYAYRHMNDARKNPLLVPLENLHALKSLSIGLFTFRGRRIYYLPNIPVFNRLTHLNLAGKPITRSTVPDGLADLVKLTHLSIHWSTSRSCNNGLLAFLARPATRVLVIWYPLSSSLTQLVEDLRRRHVLERRVVLFQQERYHEYMADGGFWPYAERLIDWRVMTQVPDLGRISGVEAVEAAQAFRIFKLRLKEVCAGLSQPPLTVFCVVPYPMEDIHRPSTFNSPPSTESSPSTESGPVTPPLLNPSGFFPPHTPPMNDKSKMEPSHFSISVPSPPERGSDSGKQFPENAPQSTVQQRTVASNQRMRRMLSSHKHHSSARPLEARFTMRSLGVSSHTSLSIEDVVEGKDIFQEGLSDMPDSVFEKFYNAKLAARDTILSRISSSLREIDALEKMRDAVLEYVMYNKNLLVSGGSDMERYKAEVNNRTDDLEDRIAYGHAVYADELAALTVSNTQLQYMLNPPSDPEPSDESDSDASDDLVYEQTELSAKHKRWTDGNPAGYPRIRSVPGLTLEGSSHASGATTQSPQALLDPTLHPAFPTQSSQAFVDPTSRSYPAFPPQSSQAFVDPTPAFSAQSSHALIDPTSYPAFPTSHGFVDPTSVGLGHPPQIAPPFNHFRTLLPQQLPEPFYSRDPLEHFRSEVATGTNCFLDPTSVGISGHPPVAPPFNNFRTPLPQLLPEPFQSSDPLGCLRPEVATSTDYTPASSELQQIELENVKKQQHQTCFIMMPPPLPQLVTFASDLEITKTQIEDISKRVKHSLYAYMFTTNPVPLTKKERERLINDSIKNASEMILGYSPPPKRGHYHKLCIDTMSNARSAFRKYAENTVETFFNLDLPIRSTENVTEHRCNAAQSLLSKPDLNFFHVFDKTPMYYTNRTAAQGAIFYFEHQAISKLIEHVMGTDLKCTDVLRGTSMKPVIALAAASFKLALARRTTAPEEPAGLSDDRLVIERGSAEYTLPRQQHRSADEPHLALSCMSSSTVSMAAPFVETRPVVSVRSIIRALPAIPTLATRRTGVIHYATTLTGKCSRNLPRDSDDDVSDSDLVGNGGDGLGLVTDNGTVEFLRNVTDPLQANPTVNDTAPLSLAASTLQVSDIPQTPVKPLPLTIGPDTATPCPRAPIQTPRHRIAI</sequence>
<feature type="region of interest" description="Disordered" evidence="1">
    <location>
        <begin position="1151"/>
        <end position="1175"/>
    </location>
</feature>